<sequence>MNKEAYDIKEVVLDKEIRLEDLIAVARFGAKISFSENYRERVDRCRALVDRFVREKRRMYGITTGLGENVKRAIPEDSAIRYQKNTMLTHCTSVGEPMEEETVRAMLFMMLANVGSGVSGARFEALELIAELLNRRVTPWVPLHGSVGYLDAEAHAALVFTGEGRAYYRGELLDGGEALRRAGITPFTPSYKEGLCFVNGGTSATAMGAIAAYDARNLVACADVIASCTLEALSANLKAFDERVMAVKPHKEQAATAEHVRKILADSAFLKEAGGKNLQDALSLRCVPQAHGAARKTVDDAVAAIEIEINSCDDNPIIHPSGEALSACNCDAGFVGIESDSICIAMGYLAKISERRTDRMVNEHVSGLPPFLVANPGENSGYMIVQYSSAGLLGEIRLLSHPASVDSVPTCAFQEDYVSMGYNAAMKACKVVRLAEYVLGNELLTAVQAADLRAQKELPLSEATAAVGAAVRERAPFMENDHYISPDMEWARELVHSGRVREIAESRIGKMY</sequence>
<dbReference type="GeneID" id="83059291"/>
<gene>
    <name evidence="1" type="ORF">BED41_15700</name>
</gene>
<dbReference type="SUPFAM" id="SSF48557">
    <property type="entry name" value="L-aspartase-like"/>
    <property type="match status" value="1"/>
</dbReference>
<evidence type="ECO:0000313" key="1">
    <source>
        <dbReference type="EMBL" id="ANZ46417.1"/>
    </source>
</evidence>
<dbReference type="InterPro" id="IPR024083">
    <property type="entry name" value="Fumarase/histidase_N"/>
</dbReference>
<dbReference type="Gene3D" id="1.10.275.10">
    <property type="entry name" value="Fumarase/aspartase (N-terminal domain)"/>
    <property type="match status" value="1"/>
</dbReference>
<dbReference type="InterPro" id="IPR001106">
    <property type="entry name" value="Aromatic_Lyase"/>
</dbReference>
<accession>A0A1B2I906</accession>
<name>A0A1B2I906_9BACT</name>
<reference evidence="1" key="1">
    <citation type="submission" date="2016-08" db="EMBL/GenBank/DDBJ databases">
        <title>Complete genome of Cloacibacillus porcorum.</title>
        <authorList>
            <person name="Looft T."/>
            <person name="Bayles D.O."/>
            <person name="Alt D.P."/>
        </authorList>
    </citation>
    <scope>NUCLEOTIDE SEQUENCE [LARGE SCALE GENOMIC DNA]</scope>
    <source>
        <strain evidence="1">CL-84</strain>
    </source>
</reference>
<keyword evidence="2" id="KW-1185">Reference proteome</keyword>
<dbReference type="CDD" id="cd00332">
    <property type="entry name" value="PAL-HAL"/>
    <property type="match status" value="1"/>
</dbReference>
<dbReference type="AlphaFoldDB" id="A0A1B2I906"/>
<dbReference type="Pfam" id="PF00221">
    <property type="entry name" value="Lyase_aromatic"/>
    <property type="match status" value="1"/>
</dbReference>
<dbReference type="KEGG" id="cpor:BED41_15700"/>
<dbReference type="GO" id="GO:0016841">
    <property type="term" value="F:ammonia-lyase activity"/>
    <property type="evidence" value="ECO:0007669"/>
    <property type="project" value="UniProtKB-ARBA"/>
</dbReference>
<evidence type="ECO:0000313" key="2">
    <source>
        <dbReference type="Proteomes" id="UP000093044"/>
    </source>
</evidence>
<dbReference type="Proteomes" id="UP000093044">
    <property type="component" value="Chromosome"/>
</dbReference>
<dbReference type="Gene3D" id="1.20.200.10">
    <property type="entry name" value="Fumarase/aspartase (Central domain)"/>
    <property type="match status" value="1"/>
</dbReference>
<proteinExistence type="predicted"/>
<dbReference type="PANTHER" id="PTHR10362">
    <property type="entry name" value="HISTIDINE AMMONIA-LYASE"/>
    <property type="match status" value="1"/>
</dbReference>
<organism evidence="1 2">
    <name type="scientific">Cloacibacillus porcorum</name>
    <dbReference type="NCBI Taxonomy" id="1197717"/>
    <lineage>
        <taxon>Bacteria</taxon>
        <taxon>Thermotogati</taxon>
        <taxon>Synergistota</taxon>
        <taxon>Synergistia</taxon>
        <taxon>Synergistales</taxon>
        <taxon>Synergistaceae</taxon>
        <taxon>Cloacibacillus</taxon>
    </lineage>
</organism>
<dbReference type="InterPro" id="IPR008948">
    <property type="entry name" value="L-Aspartase-like"/>
</dbReference>
<protein>
    <submittedName>
        <fullName evidence="1">Histidine ammonia-lyase</fullName>
    </submittedName>
</protein>
<dbReference type="RefSeq" id="WP_066748504.1">
    <property type="nucleotide sequence ID" value="NZ_CP016757.1"/>
</dbReference>
<dbReference type="OrthoDB" id="9806955at2"/>
<dbReference type="STRING" id="1197717.BED41_15700"/>
<keyword evidence="1" id="KW-0456">Lyase</keyword>
<dbReference type="EMBL" id="CP016757">
    <property type="protein sequence ID" value="ANZ46417.1"/>
    <property type="molecule type" value="Genomic_DNA"/>
</dbReference>